<dbReference type="CDD" id="cd02021">
    <property type="entry name" value="GntK"/>
    <property type="match status" value="1"/>
</dbReference>
<keyword evidence="11" id="KW-1185">Reference proteome</keyword>
<dbReference type="EC" id="2.7.1.12" evidence="3 9"/>
<evidence type="ECO:0000256" key="8">
    <source>
        <dbReference type="ARBA" id="ARBA00048090"/>
    </source>
</evidence>
<dbReference type="Gene3D" id="3.40.50.300">
    <property type="entry name" value="P-loop containing nucleotide triphosphate hydrolases"/>
    <property type="match status" value="1"/>
</dbReference>
<gene>
    <name evidence="10" type="ORF">SBX64_18070</name>
</gene>
<comment type="pathway">
    <text evidence="1">Carbohydrate acid metabolism.</text>
</comment>
<evidence type="ECO:0000256" key="4">
    <source>
        <dbReference type="ARBA" id="ARBA00022679"/>
    </source>
</evidence>
<proteinExistence type="inferred from homology"/>
<dbReference type="EMBL" id="JAWRCP010000002">
    <property type="protein sequence ID" value="MDW6094451.1"/>
    <property type="molecule type" value="Genomic_DNA"/>
</dbReference>
<protein>
    <recommendedName>
        <fullName evidence="3 9">Gluconokinase</fullName>
        <ecNumber evidence="3 9">2.7.1.12</ecNumber>
    </recommendedName>
</protein>
<keyword evidence="7 9" id="KW-0067">ATP-binding</keyword>
<evidence type="ECO:0000313" key="11">
    <source>
        <dbReference type="Proteomes" id="UP001279860"/>
    </source>
</evidence>
<organism evidence="10 11">
    <name type="scientific">Vibrio rhizosphaerae</name>
    <dbReference type="NCBI Taxonomy" id="398736"/>
    <lineage>
        <taxon>Bacteria</taxon>
        <taxon>Pseudomonadati</taxon>
        <taxon>Pseudomonadota</taxon>
        <taxon>Gammaproteobacteria</taxon>
        <taxon>Vibrionales</taxon>
        <taxon>Vibrionaceae</taxon>
        <taxon>Vibrio</taxon>
    </lineage>
</organism>
<dbReference type="PANTHER" id="PTHR43442:SF3">
    <property type="entry name" value="GLUCONOKINASE-RELATED"/>
    <property type="match status" value="1"/>
</dbReference>
<dbReference type="NCBIfam" id="TIGR01313">
    <property type="entry name" value="therm_gnt_kin"/>
    <property type="match status" value="1"/>
</dbReference>
<evidence type="ECO:0000256" key="9">
    <source>
        <dbReference type="RuleBase" id="RU363066"/>
    </source>
</evidence>
<comment type="caution">
    <text evidence="10">The sequence shown here is derived from an EMBL/GenBank/DDBJ whole genome shotgun (WGS) entry which is preliminary data.</text>
</comment>
<evidence type="ECO:0000256" key="3">
    <source>
        <dbReference type="ARBA" id="ARBA00012054"/>
    </source>
</evidence>
<evidence type="ECO:0000256" key="1">
    <source>
        <dbReference type="ARBA" id="ARBA00004761"/>
    </source>
</evidence>
<evidence type="ECO:0000256" key="2">
    <source>
        <dbReference type="ARBA" id="ARBA00008420"/>
    </source>
</evidence>
<dbReference type="InterPro" id="IPR006001">
    <property type="entry name" value="Therm_gnt_kin"/>
</dbReference>
<dbReference type="Proteomes" id="UP001279860">
    <property type="component" value="Unassembled WGS sequence"/>
</dbReference>
<evidence type="ECO:0000313" key="10">
    <source>
        <dbReference type="EMBL" id="MDW6094451.1"/>
    </source>
</evidence>
<dbReference type="Pfam" id="PF01202">
    <property type="entry name" value="SKI"/>
    <property type="match status" value="1"/>
</dbReference>
<reference evidence="10 11" key="1">
    <citation type="submission" date="2023-11" db="EMBL/GenBank/DDBJ databases">
        <title>Plant-associative lifestyle of Vibrio porteresiae and its evolutionary dynamics.</title>
        <authorList>
            <person name="Rameshkumar N."/>
            <person name="Kirti K."/>
        </authorList>
    </citation>
    <scope>NUCLEOTIDE SEQUENCE [LARGE SCALE GENOMIC DNA]</scope>
    <source>
        <strain evidence="10 11">MSSRF7</strain>
    </source>
</reference>
<keyword evidence="6 9" id="KW-0418">Kinase</keyword>
<keyword evidence="5 9" id="KW-0547">Nucleotide-binding</keyword>
<dbReference type="GO" id="GO:0046316">
    <property type="term" value="F:gluconokinase activity"/>
    <property type="evidence" value="ECO:0007669"/>
    <property type="project" value="UniProtKB-EC"/>
</dbReference>
<keyword evidence="4 9" id="KW-0808">Transferase</keyword>
<dbReference type="SUPFAM" id="SSF52540">
    <property type="entry name" value="P-loop containing nucleoside triphosphate hydrolases"/>
    <property type="match status" value="1"/>
</dbReference>
<dbReference type="RefSeq" id="WP_318585596.1">
    <property type="nucleotide sequence ID" value="NZ_JAWRCP010000002.1"/>
</dbReference>
<comment type="catalytic activity">
    <reaction evidence="8 9">
        <text>D-gluconate + ATP = 6-phospho-D-gluconate + ADP + H(+)</text>
        <dbReference type="Rhea" id="RHEA:19433"/>
        <dbReference type="ChEBI" id="CHEBI:15378"/>
        <dbReference type="ChEBI" id="CHEBI:18391"/>
        <dbReference type="ChEBI" id="CHEBI:30616"/>
        <dbReference type="ChEBI" id="CHEBI:58759"/>
        <dbReference type="ChEBI" id="CHEBI:456216"/>
        <dbReference type="EC" id="2.7.1.12"/>
    </reaction>
</comment>
<comment type="similarity">
    <text evidence="2 9">Belongs to the gluconokinase GntK/GntV family.</text>
</comment>
<evidence type="ECO:0000256" key="5">
    <source>
        <dbReference type="ARBA" id="ARBA00022741"/>
    </source>
</evidence>
<accession>A0ABU4IYI5</accession>
<sequence length="168" mass="18841">MSGSSIVVMGVCGCGKSTIGARLANRLGRKFIDGDDLHPRANIQKMAAGQPLDDTDRQPWLERIRDAAYSLESKNEHGVLVCSALKKAYREQIREGNHNVTFVFLDGDMDLILTRMRQRQGHFMKENMVKSQFDTLERPDHEPQTFIVSIEGSIEQVVERIVAALEAA</sequence>
<dbReference type="PANTHER" id="PTHR43442">
    <property type="entry name" value="GLUCONOKINASE-RELATED"/>
    <property type="match status" value="1"/>
</dbReference>
<dbReference type="InterPro" id="IPR031322">
    <property type="entry name" value="Shikimate/glucono_kinase"/>
</dbReference>
<evidence type="ECO:0000256" key="6">
    <source>
        <dbReference type="ARBA" id="ARBA00022777"/>
    </source>
</evidence>
<name>A0ABU4IYI5_9VIBR</name>
<dbReference type="InterPro" id="IPR027417">
    <property type="entry name" value="P-loop_NTPase"/>
</dbReference>
<evidence type="ECO:0000256" key="7">
    <source>
        <dbReference type="ARBA" id="ARBA00022840"/>
    </source>
</evidence>